<evidence type="ECO:0000256" key="1">
    <source>
        <dbReference type="SAM" id="MobiDB-lite"/>
    </source>
</evidence>
<dbReference type="OrthoDB" id="9806973at2"/>
<feature type="domain" description="YspA cpYpsA-related SLOG" evidence="2">
    <location>
        <begin position="178"/>
        <end position="247"/>
    </location>
</feature>
<dbReference type="AlphaFoldDB" id="A0A1Y0E7B0"/>
<keyword evidence="4" id="KW-1185">Reference proteome</keyword>
<evidence type="ECO:0000259" key="2">
    <source>
        <dbReference type="Pfam" id="PF10686"/>
    </source>
</evidence>
<protein>
    <recommendedName>
        <fullName evidence="2">YspA cpYpsA-related SLOG domain-containing protein</fullName>
    </recommendedName>
</protein>
<feature type="region of interest" description="Disordered" evidence="1">
    <location>
        <begin position="298"/>
        <end position="317"/>
    </location>
</feature>
<dbReference type="Pfam" id="PF10686">
    <property type="entry name" value="YAcAr"/>
    <property type="match status" value="1"/>
</dbReference>
<reference evidence="3 4" key="1">
    <citation type="submission" date="2017-05" db="EMBL/GenBank/DDBJ databases">
        <title>Genome Sequence of Loktanella vestfoldensis Strain SMR4r Isolated from a Culture of the Diatom Skeletonema marinoi.</title>
        <authorList>
            <person name="Topel M."/>
            <person name="Pinder M.I.M."/>
            <person name="Johansson O.N."/>
            <person name="Kourtchenko O."/>
            <person name="Godhe A."/>
            <person name="Clarke A.K."/>
        </authorList>
    </citation>
    <scope>NUCLEOTIDE SEQUENCE [LARGE SCALE GENOMIC DNA]</scope>
    <source>
        <strain evidence="3 4">SMR4r</strain>
    </source>
</reference>
<name>A0A1Y0E7B0_9RHOB</name>
<organism evidence="3 4">
    <name type="scientific">Yoonia vestfoldensis</name>
    <dbReference type="NCBI Taxonomy" id="245188"/>
    <lineage>
        <taxon>Bacteria</taxon>
        <taxon>Pseudomonadati</taxon>
        <taxon>Pseudomonadota</taxon>
        <taxon>Alphaproteobacteria</taxon>
        <taxon>Rhodobacterales</taxon>
        <taxon>Paracoccaceae</taxon>
        <taxon>Yoonia</taxon>
    </lineage>
</organism>
<accession>A0A1Y0E7B0</accession>
<dbReference type="InterPro" id="IPR019627">
    <property type="entry name" value="YAcAr"/>
</dbReference>
<dbReference type="Proteomes" id="UP000195273">
    <property type="component" value="Chromosome"/>
</dbReference>
<evidence type="ECO:0000313" key="3">
    <source>
        <dbReference type="EMBL" id="ART99377.1"/>
    </source>
</evidence>
<sequence>MLTTYDTIEMFGLTENADCLPMPDDQTLRDTTTREAFEALFGPLQGTGLESEIEPLAHGFASLFFRRRKMLDEALTKQTDAARALIRAHDGSEINDTNLSDAQTRADRLRDMRDALDVMAETAARCYEIETGKAFIPAAGSRKSAPAHLTGATFEAREWLEAHERQEAAKFVVDGVALAVAGDRDWLDHAKIWDTLDKIKTRFYNNYGENLILYTKGDAKGVDAIAAAWAKSRSVHHVTFAPNWKAYGKAAGFKAIDQMFTTPKHLGGVAIFGTTGIALNLADKAEAQGIKAMRVKKPEPAQAPNGPAIINGAATRK</sequence>
<evidence type="ECO:0000313" key="4">
    <source>
        <dbReference type="Proteomes" id="UP000195273"/>
    </source>
</evidence>
<dbReference type="KEGG" id="lvs:LOKVESSMR4R_00029"/>
<gene>
    <name evidence="3" type="ORF">LOKVESSMR4R_00029</name>
</gene>
<dbReference type="EMBL" id="CP021431">
    <property type="protein sequence ID" value="ART99377.1"/>
    <property type="molecule type" value="Genomic_DNA"/>
</dbReference>
<proteinExistence type="predicted"/>